<dbReference type="RefSeq" id="WP_188526505.1">
    <property type="nucleotide sequence ID" value="NZ_BMGI01000001.1"/>
</dbReference>
<dbReference type="InterPro" id="IPR012340">
    <property type="entry name" value="NA-bd_OB-fold"/>
</dbReference>
<dbReference type="Gene3D" id="2.40.50.140">
    <property type="entry name" value="Nucleic acid-binding proteins"/>
    <property type="match status" value="1"/>
</dbReference>
<comment type="caution">
    <text evidence="3">The sequence shown here is derived from an EMBL/GenBank/DDBJ whole genome shotgun (WGS) entry which is preliminary data.</text>
</comment>
<dbReference type="Pfam" id="PF02482">
    <property type="entry name" value="Ribosomal_S30AE"/>
    <property type="match status" value="1"/>
</dbReference>
<dbReference type="Gene3D" id="3.30.160.100">
    <property type="entry name" value="Ribosome hibernation promotion factor-like"/>
    <property type="match status" value="1"/>
</dbReference>
<protein>
    <recommendedName>
        <fullName evidence="2">CSD domain-containing protein</fullName>
    </recommendedName>
</protein>
<proteinExistence type="predicted"/>
<dbReference type="InterPro" id="IPR036567">
    <property type="entry name" value="RHF-like"/>
</dbReference>
<evidence type="ECO:0000259" key="2">
    <source>
        <dbReference type="PROSITE" id="PS51857"/>
    </source>
</evidence>
<evidence type="ECO:0000313" key="4">
    <source>
        <dbReference type="Proteomes" id="UP000617355"/>
    </source>
</evidence>
<organism evidence="3 4">
    <name type="scientific">Sinisalibacter lacisalsi</name>
    <dbReference type="NCBI Taxonomy" id="1526570"/>
    <lineage>
        <taxon>Bacteria</taxon>
        <taxon>Pseudomonadati</taxon>
        <taxon>Pseudomonadota</taxon>
        <taxon>Alphaproteobacteria</taxon>
        <taxon>Rhodobacterales</taxon>
        <taxon>Roseobacteraceae</taxon>
        <taxon>Sinisalibacter</taxon>
    </lineage>
</organism>
<dbReference type="SUPFAM" id="SSF69754">
    <property type="entry name" value="Ribosome binding protein Y (YfiA homologue)"/>
    <property type="match status" value="1"/>
</dbReference>
<evidence type="ECO:0000313" key="3">
    <source>
        <dbReference type="EMBL" id="GGD27896.1"/>
    </source>
</evidence>
<dbReference type="Proteomes" id="UP000617355">
    <property type="component" value="Unassembled WGS sequence"/>
</dbReference>
<accession>A0ABQ1QHG4</accession>
<dbReference type="InterPro" id="IPR002059">
    <property type="entry name" value="CSP_DNA-bd"/>
</dbReference>
<dbReference type="EMBL" id="BMGI01000001">
    <property type="protein sequence ID" value="GGD27896.1"/>
    <property type="molecule type" value="Genomic_DNA"/>
</dbReference>
<sequence length="192" mass="21664">METPLELSFQHVEPTEEIKDLVREKVDQLDGIYDGITSCHVYIRAPHQSQRTGDLYEVTIEVRIPGKELVVNRHRHDQPEREHLKVAIRDAFDAMQRDLKSASRKLQGDVKQIDGPLQGKVVEIRYDEGFGQIMATDHRLIYFHENSVADGGFKDLKQGDTVELAVNTDDSAIGPQASSVRPIGSMKYDPNG</sequence>
<reference evidence="4" key="1">
    <citation type="journal article" date="2019" name="Int. J. Syst. Evol. Microbiol.">
        <title>The Global Catalogue of Microorganisms (GCM) 10K type strain sequencing project: providing services to taxonomists for standard genome sequencing and annotation.</title>
        <authorList>
            <consortium name="The Broad Institute Genomics Platform"/>
            <consortium name="The Broad Institute Genome Sequencing Center for Infectious Disease"/>
            <person name="Wu L."/>
            <person name="Ma J."/>
        </authorList>
    </citation>
    <scope>NUCLEOTIDE SEQUENCE [LARGE SCALE GENOMIC DNA]</scope>
    <source>
        <strain evidence="4">CGMCC 1.12922</strain>
    </source>
</reference>
<dbReference type="Pfam" id="PF00313">
    <property type="entry name" value="CSD"/>
    <property type="match status" value="1"/>
</dbReference>
<dbReference type="PROSITE" id="PS51857">
    <property type="entry name" value="CSD_2"/>
    <property type="match status" value="1"/>
</dbReference>
<gene>
    <name evidence="3" type="ORF">GCM10011358_10140</name>
</gene>
<feature type="region of interest" description="Disordered" evidence="1">
    <location>
        <begin position="173"/>
        <end position="192"/>
    </location>
</feature>
<dbReference type="InterPro" id="IPR003489">
    <property type="entry name" value="RHF/RaiA"/>
</dbReference>
<dbReference type="SUPFAM" id="SSF50249">
    <property type="entry name" value="Nucleic acid-binding proteins"/>
    <property type="match status" value="1"/>
</dbReference>
<feature type="domain" description="CSD" evidence="2">
    <location>
        <begin position="116"/>
        <end position="182"/>
    </location>
</feature>
<name>A0ABQ1QHG4_9RHOB</name>
<evidence type="ECO:0000256" key="1">
    <source>
        <dbReference type="SAM" id="MobiDB-lite"/>
    </source>
</evidence>
<keyword evidence="4" id="KW-1185">Reference proteome</keyword>